<feature type="binding site" evidence="4">
    <location>
        <begin position="564"/>
        <end position="565"/>
    </location>
    <ligand>
        <name>FAD</name>
        <dbReference type="ChEBI" id="CHEBI:57692"/>
    </ligand>
</feature>
<feature type="domain" description="Glucose-methanol-choline oxidoreductase N-terminal" evidence="6">
    <location>
        <begin position="50"/>
        <end position="369"/>
    </location>
</feature>
<evidence type="ECO:0000259" key="6">
    <source>
        <dbReference type="Pfam" id="PF00732"/>
    </source>
</evidence>
<evidence type="ECO:0000313" key="9">
    <source>
        <dbReference type="Proteomes" id="UP000177798"/>
    </source>
</evidence>
<dbReference type="Proteomes" id="UP000177798">
    <property type="component" value="Chromosome 3"/>
</dbReference>
<dbReference type="PANTHER" id="PTHR11552:SF138">
    <property type="entry name" value="DEHYDROGENASE PKFF-RELATED"/>
    <property type="match status" value="1"/>
</dbReference>
<sequence length="628" mass="66452">MFTKDFTVAGLAALSLVAQSQAGPTLGTSHLKARALLGTSFGVPGRNATYDYVVVGGGNAGLTIAMRLAESNSGTVAVVEAGTFYEISNGNISQVPATDGVFAGKGASDWQPQIDWGYQTTAQSGAYNTSLHYARGKTLGGCSARNFMVYQRGTAGSMQKWADQVGDDAYEWDNFLPYFQKSVNFTAPDMSLRSANSTPQFVAAEAANAPATGPLSVTWSHYAQAFGTWAIEGLAQIGIPVIPGFLGGSLIGSSYPTFTLDAERMTRESSETSFLRAGMKSPDLKVYTLSMAKKILFDDTKTATGVLVETGGYPFTLTANKEVILSAGVFGSPQILMASGVGPAAELSAIGVDVIADRPGVGKGMQDHIFTGIAYRVNAPTISKLGNDPAFAAEQAALYENTPASGMYSSPNTDVLGWEKIPEKYRSEWSNETQTALAAYPSDWPEVEYIAISSFLGNQVVLGSDPSDGYNYATLSVALVAPRSRGSLTITSPDTNVAPIIDPGFLTEQSDVDIMVAAIKRIREFYATDALQSFVIGDEYFPGSNVSTDAQIESFVRTSFNTIWHATSTCSMGPVNDTNTVVDTQARVLGVSGLRVVDAAAFPLLPPGHPMSTVYAFAEKIACDIIGC</sequence>
<dbReference type="GO" id="GO:0016614">
    <property type="term" value="F:oxidoreductase activity, acting on CH-OH group of donors"/>
    <property type="evidence" value="ECO:0007669"/>
    <property type="project" value="InterPro"/>
</dbReference>
<dbReference type="Gene3D" id="3.50.50.60">
    <property type="entry name" value="FAD/NAD(P)-binding domain"/>
    <property type="match status" value="1"/>
</dbReference>
<dbReference type="InterPro" id="IPR007867">
    <property type="entry name" value="GMC_OxRtase_C"/>
</dbReference>
<proteinExistence type="inferred from homology"/>
<dbReference type="InterPro" id="IPR012132">
    <property type="entry name" value="GMC_OxRdtase"/>
</dbReference>
<reference evidence="9" key="1">
    <citation type="journal article" date="2017" name="Genome Biol. Evol.">
        <title>The complete genome sequence of the phytopathogenic fungus Sclerotinia sclerotiorum reveals insights into the genome architecture of broad host range pathogens.</title>
        <authorList>
            <person name="Derbyshire M."/>
            <person name="Denton-Giles M."/>
            <person name="Hegedus D."/>
            <person name="Seifbarghy S."/>
            <person name="Rollins J."/>
            <person name="van Kan J."/>
            <person name="Seidl M.F."/>
            <person name="Faino L."/>
            <person name="Mbengue M."/>
            <person name="Navaud O."/>
            <person name="Raffaele S."/>
            <person name="Hammond-Kosack K."/>
            <person name="Heard S."/>
            <person name="Oliver R."/>
        </authorList>
    </citation>
    <scope>NUCLEOTIDE SEQUENCE [LARGE SCALE GENOMIC DNA]</scope>
    <source>
        <strain evidence="9">ATCC 18683 / 1980 / Ss-1</strain>
    </source>
</reference>
<feature type="chain" id="PRO_5010559930" description="Glucose-methanol-choline oxidoreductase N-terminal domain-containing protein" evidence="5">
    <location>
        <begin position="23"/>
        <end position="628"/>
    </location>
</feature>
<gene>
    <name evidence="8" type="ORF">sscle_03g024820</name>
</gene>
<dbReference type="SUPFAM" id="SSF54373">
    <property type="entry name" value="FAD-linked reductases, C-terminal domain"/>
    <property type="match status" value="1"/>
</dbReference>
<comment type="similarity">
    <text evidence="1">Belongs to the GMC oxidoreductase family.</text>
</comment>
<comment type="cofactor">
    <cofactor evidence="4">
        <name>FAD</name>
        <dbReference type="ChEBI" id="CHEBI:57692"/>
    </cofactor>
</comment>
<dbReference type="OrthoDB" id="269227at2759"/>
<feature type="signal peptide" evidence="5">
    <location>
        <begin position="1"/>
        <end position="22"/>
    </location>
</feature>
<dbReference type="SUPFAM" id="SSF51905">
    <property type="entry name" value="FAD/NAD(P)-binding domain"/>
    <property type="match status" value="1"/>
</dbReference>
<feature type="active site" description="Proton acceptor" evidence="3">
    <location>
        <position position="609"/>
    </location>
</feature>
<dbReference type="Gene3D" id="3.30.560.10">
    <property type="entry name" value="Glucose Oxidase, domain 3"/>
    <property type="match status" value="1"/>
</dbReference>
<protein>
    <recommendedName>
        <fullName evidence="10">Glucose-methanol-choline oxidoreductase N-terminal domain-containing protein</fullName>
    </recommendedName>
</protein>
<evidence type="ECO:0000256" key="4">
    <source>
        <dbReference type="PIRSR" id="PIRSR000137-2"/>
    </source>
</evidence>
<feature type="active site" description="Proton donor" evidence="3">
    <location>
        <position position="565"/>
    </location>
</feature>
<evidence type="ECO:0000256" key="3">
    <source>
        <dbReference type="PIRSR" id="PIRSR000137-1"/>
    </source>
</evidence>
<dbReference type="Pfam" id="PF05199">
    <property type="entry name" value="GMC_oxred_C"/>
    <property type="match status" value="1"/>
</dbReference>
<keyword evidence="2" id="KW-0325">Glycoprotein</keyword>
<feature type="domain" description="Glucose-methanol-choline oxidoreductase C-terminal" evidence="7">
    <location>
        <begin position="482"/>
        <end position="618"/>
    </location>
</feature>
<dbReference type="PANTHER" id="PTHR11552">
    <property type="entry name" value="GLUCOSE-METHANOL-CHOLINE GMC OXIDOREDUCTASE"/>
    <property type="match status" value="1"/>
</dbReference>
<evidence type="ECO:0000256" key="5">
    <source>
        <dbReference type="SAM" id="SignalP"/>
    </source>
</evidence>
<name>A0A1D9PYT5_SCLS1</name>
<keyword evidence="5" id="KW-0732">Signal</keyword>
<dbReference type="PIRSF" id="PIRSF000137">
    <property type="entry name" value="Alcohol_oxidase"/>
    <property type="match status" value="1"/>
</dbReference>
<dbReference type="GO" id="GO:0050660">
    <property type="term" value="F:flavin adenine dinucleotide binding"/>
    <property type="evidence" value="ECO:0007669"/>
    <property type="project" value="InterPro"/>
</dbReference>
<keyword evidence="4" id="KW-0274">FAD</keyword>
<evidence type="ECO:0000256" key="1">
    <source>
        <dbReference type="ARBA" id="ARBA00010790"/>
    </source>
</evidence>
<evidence type="ECO:0000256" key="2">
    <source>
        <dbReference type="ARBA" id="ARBA00023180"/>
    </source>
</evidence>
<dbReference type="EMBL" id="CP017816">
    <property type="protein sequence ID" value="APA07712.1"/>
    <property type="molecule type" value="Genomic_DNA"/>
</dbReference>
<evidence type="ECO:0008006" key="10">
    <source>
        <dbReference type="Google" id="ProtNLM"/>
    </source>
</evidence>
<evidence type="ECO:0000259" key="7">
    <source>
        <dbReference type="Pfam" id="PF05199"/>
    </source>
</evidence>
<accession>A0A1D9PYT5</accession>
<dbReference type="InterPro" id="IPR000172">
    <property type="entry name" value="GMC_OxRdtase_N"/>
</dbReference>
<dbReference type="AlphaFoldDB" id="A0A1D9PYT5"/>
<organism evidence="8 9">
    <name type="scientific">Sclerotinia sclerotiorum (strain ATCC 18683 / 1980 / Ss-1)</name>
    <name type="common">White mold</name>
    <name type="synonym">Whetzelinia sclerotiorum</name>
    <dbReference type="NCBI Taxonomy" id="665079"/>
    <lineage>
        <taxon>Eukaryota</taxon>
        <taxon>Fungi</taxon>
        <taxon>Dikarya</taxon>
        <taxon>Ascomycota</taxon>
        <taxon>Pezizomycotina</taxon>
        <taxon>Leotiomycetes</taxon>
        <taxon>Helotiales</taxon>
        <taxon>Sclerotiniaceae</taxon>
        <taxon>Sclerotinia</taxon>
    </lineage>
</organism>
<dbReference type="KEGG" id="ssl:SS1G_00730"/>
<feature type="binding site" evidence="4">
    <location>
        <begin position="146"/>
        <end position="149"/>
    </location>
    <ligand>
        <name>FAD</name>
        <dbReference type="ChEBI" id="CHEBI:57692"/>
    </ligand>
</feature>
<evidence type="ECO:0000313" key="8">
    <source>
        <dbReference type="EMBL" id="APA07712.1"/>
    </source>
</evidence>
<dbReference type="RefSeq" id="XP_001598641.1">
    <property type="nucleotide sequence ID" value="XM_001598591.1"/>
</dbReference>
<dbReference type="Pfam" id="PF00732">
    <property type="entry name" value="GMC_oxred_N"/>
    <property type="match status" value="1"/>
</dbReference>
<keyword evidence="4" id="KW-0285">Flavoprotein</keyword>
<dbReference type="VEuPathDB" id="FungiDB:sscle_03g024820"/>
<dbReference type="OMA" id="DYSECVM"/>
<dbReference type="InterPro" id="IPR036188">
    <property type="entry name" value="FAD/NAD-bd_sf"/>
</dbReference>